<dbReference type="AlphaFoldDB" id="A0A0C2XFP3"/>
<dbReference type="InParanoid" id="A0A0C2XFP3"/>
<keyword evidence="7" id="KW-0408">Iron</keyword>
<organism evidence="12 13">
    <name type="scientific">Amanita muscaria (strain Koide BX008)</name>
    <dbReference type="NCBI Taxonomy" id="946122"/>
    <lineage>
        <taxon>Eukaryota</taxon>
        <taxon>Fungi</taxon>
        <taxon>Dikarya</taxon>
        <taxon>Basidiomycota</taxon>
        <taxon>Agaricomycotina</taxon>
        <taxon>Agaricomycetes</taxon>
        <taxon>Agaricomycetidae</taxon>
        <taxon>Agaricales</taxon>
        <taxon>Pluteineae</taxon>
        <taxon>Amanitaceae</taxon>
        <taxon>Amanita</taxon>
    </lineage>
</organism>
<evidence type="ECO:0000256" key="8">
    <source>
        <dbReference type="ARBA" id="ARBA00023014"/>
    </source>
</evidence>
<evidence type="ECO:0000256" key="2">
    <source>
        <dbReference type="ARBA" id="ARBA00004496"/>
    </source>
</evidence>
<dbReference type="GO" id="GO:0016226">
    <property type="term" value="P:iron-sulfur cluster assembly"/>
    <property type="evidence" value="ECO:0007669"/>
    <property type="project" value="InterPro"/>
</dbReference>
<evidence type="ECO:0000256" key="9">
    <source>
        <dbReference type="ARBA" id="ARBA00023128"/>
    </source>
</evidence>
<dbReference type="HOGENOM" id="CLU_098740_0_0_1"/>
<dbReference type="GO" id="GO:0051539">
    <property type="term" value="F:4 iron, 4 sulfur cluster binding"/>
    <property type="evidence" value="ECO:0007669"/>
    <property type="project" value="UniProtKB-KW"/>
</dbReference>
<evidence type="ECO:0000256" key="7">
    <source>
        <dbReference type="ARBA" id="ARBA00023004"/>
    </source>
</evidence>
<keyword evidence="8" id="KW-0411">Iron-sulfur</keyword>
<gene>
    <name evidence="12" type="ORF">M378DRAFT_8931</name>
</gene>
<sequence length="175" mass="18492">MSPSILLSSSDPSITQTAPPSVPLPKKKSDPAKKKALWALSSPSTPQIDAESLLTAADKQRPVPTCEPVGTTVWRRKACKGCTCGLAEVDAEKATVTQVVVVDQNGDGSVVKEQQQRSEKERLQEAAKNAPFATSGCGSCFLGDAFRCAGCPYIGLPAFKPGEKVEIDLGMDDDI</sequence>
<evidence type="ECO:0000256" key="1">
    <source>
        <dbReference type="ARBA" id="ARBA00001966"/>
    </source>
</evidence>
<keyword evidence="4" id="KW-0004">4Fe-4S</keyword>
<dbReference type="Proteomes" id="UP000054549">
    <property type="component" value="Unassembled WGS sequence"/>
</dbReference>
<evidence type="ECO:0000259" key="11">
    <source>
        <dbReference type="Pfam" id="PF05093"/>
    </source>
</evidence>
<evidence type="ECO:0000313" key="13">
    <source>
        <dbReference type="Proteomes" id="UP000054549"/>
    </source>
</evidence>
<name>A0A0C2XFP3_AMAMK</name>
<dbReference type="GO" id="GO:0005737">
    <property type="term" value="C:cytoplasm"/>
    <property type="evidence" value="ECO:0007669"/>
    <property type="project" value="UniProtKB-SubCell"/>
</dbReference>
<evidence type="ECO:0000256" key="4">
    <source>
        <dbReference type="ARBA" id="ARBA00022485"/>
    </source>
</evidence>
<dbReference type="InterPro" id="IPR046408">
    <property type="entry name" value="CIAPIN1"/>
</dbReference>
<dbReference type="EMBL" id="KN818229">
    <property type="protein sequence ID" value="KIL68261.1"/>
    <property type="molecule type" value="Genomic_DNA"/>
</dbReference>
<feature type="domain" description="Anamorsin C-terminal" evidence="11">
    <location>
        <begin position="64"/>
        <end position="167"/>
    </location>
</feature>
<dbReference type="STRING" id="946122.A0A0C2XFP3"/>
<dbReference type="Pfam" id="PF05093">
    <property type="entry name" value="CIAPIN1"/>
    <property type="match status" value="1"/>
</dbReference>
<keyword evidence="13" id="KW-1185">Reference proteome</keyword>
<reference evidence="12 13" key="1">
    <citation type="submission" date="2014-04" db="EMBL/GenBank/DDBJ databases">
        <title>Evolutionary Origins and Diversification of the Mycorrhizal Mutualists.</title>
        <authorList>
            <consortium name="DOE Joint Genome Institute"/>
            <consortium name="Mycorrhizal Genomics Consortium"/>
            <person name="Kohler A."/>
            <person name="Kuo A."/>
            <person name="Nagy L.G."/>
            <person name="Floudas D."/>
            <person name="Copeland A."/>
            <person name="Barry K.W."/>
            <person name="Cichocki N."/>
            <person name="Veneault-Fourrey C."/>
            <person name="LaButti K."/>
            <person name="Lindquist E.A."/>
            <person name="Lipzen A."/>
            <person name="Lundell T."/>
            <person name="Morin E."/>
            <person name="Murat C."/>
            <person name="Riley R."/>
            <person name="Ohm R."/>
            <person name="Sun H."/>
            <person name="Tunlid A."/>
            <person name="Henrissat B."/>
            <person name="Grigoriev I.V."/>
            <person name="Hibbett D.S."/>
            <person name="Martin F."/>
        </authorList>
    </citation>
    <scope>NUCLEOTIDE SEQUENCE [LARGE SCALE GENOMIC DNA]</scope>
    <source>
        <strain evidence="12 13">Koide BX008</strain>
    </source>
</reference>
<feature type="compositionally biased region" description="Low complexity" evidence="10">
    <location>
        <begin position="1"/>
        <end position="14"/>
    </location>
</feature>
<keyword evidence="6" id="KW-0479">Metal-binding</keyword>
<accession>A0A0C2XFP3</accession>
<dbReference type="OrthoDB" id="311633at2759"/>
<evidence type="ECO:0000256" key="10">
    <source>
        <dbReference type="SAM" id="MobiDB-lite"/>
    </source>
</evidence>
<evidence type="ECO:0000313" key="12">
    <source>
        <dbReference type="EMBL" id="KIL68261.1"/>
    </source>
</evidence>
<dbReference type="PANTHER" id="PTHR13273">
    <property type="entry name" value="ANAMORSIN"/>
    <property type="match status" value="1"/>
</dbReference>
<dbReference type="PANTHER" id="PTHR13273:SF14">
    <property type="entry name" value="ANAMORSIN"/>
    <property type="match status" value="1"/>
</dbReference>
<dbReference type="GO" id="GO:0046872">
    <property type="term" value="F:metal ion binding"/>
    <property type="evidence" value="ECO:0007669"/>
    <property type="project" value="UniProtKB-KW"/>
</dbReference>
<keyword evidence="5" id="KW-0963">Cytoplasm</keyword>
<evidence type="ECO:0000256" key="3">
    <source>
        <dbReference type="ARBA" id="ARBA00008169"/>
    </source>
</evidence>
<evidence type="ECO:0000256" key="6">
    <source>
        <dbReference type="ARBA" id="ARBA00022723"/>
    </source>
</evidence>
<evidence type="ECO:0000256" key="5">
    <source>
        <dbReference type="ARBA" id="ARBA00022490"/>
    </source>
</evidence>
<protein>
    <recommendedName>
        <fullName evidence="11">Anamorsin C-terminal domain-containing protein</fullName>
    </recommendedName>
</protein>
<proteinExistence type="inferred from homology"/>
<comment type="similarity">
    <text evidence="3">Belongs to the anamorsin family.</text>
</comment>
<keyword evidence="9" id="KW-0496">Mitochondrion</keyword>
<comment type="subcellular location">
    <subcellularLocation>
        <location evidence="2">Cytoplasm</location>
    </subcellularLocation>
</comment>
<feature type="region of interest" description="Disordered" evidence="10">
    <location>
        <begin position="1"/>
        <end position="47"/>
    </location>
</feature>
<dbReference type="InterPro" id="IPR007785">
    <property type="entry name" value="Anamorsin"/>
</dbReference>
<comment type="cofactor">
    <cofactor evidence="1">
        <name>[4Fe-4S] cluster</name>
        <dbReference type="ChEBI" id="CHEBI:49883"/>
    </cofactor>
</comment>